<dbReference type="PANTHER" id="PTHR11139:SF69">
    <property type="entry name" value="SERINE_THREONINE-PROTEIN KINASE ATR"/>
    <property type="match status" value="1"/>
</dbReference>
<evidence type="ECO:0000256" key="5">
    <source>
        <dbReference type="ARBA" id="ARBA00022679"/>
    </source>
</evidence>
<evidence type="ECO:0000256" key="11">
    <source>
        <dbReference type="ARBA" id="ARBA00023242"/>
    </source>
</evidence>
<evidence type="ECO:0000259" key="14">
    <source>
        <dbReference type="PROSITE" id="PS51190"/>
    </source>
</evidence>
<feature type="domain" description="FAT" evidence="13">
    <location>
        <begin position="719"/>
        <end position="1365"/>
    </location>
</feature>
<dbReference type="InterPro" id="IPR014009">
    <property type="entry name" value="PIK_FAT"/>
</dbReference>
<feature type="domain" description="FATC" evidence="14">
    <location>
        <begin position="1853"/>
        <end position="1885"/>
    </location>
</feature>
<comment type="similarity">
    <text evidence="2">Belongs to the PI3/PI4-kinase family. ATM subfamily.</text>
</comment>
<dbReference type="Pfam" id="PF23593">
    <property type="entry name" value="HEAT_ATR"/>
    <property type="match status" value="1"/>
</dbReference>
<dbReference type="InterPro" id="IPR050517">
    <property type="entry name" value="DDR_Repair_Kinase"/>
</dbReference>
<dbReference type="InterPro" id="IPR056802">
    <property type="entry name" value="ATR-like_M-HEAT"/>
</dbReference>
<dbReference type="GO" id="GO:0005694">
    <property type="term" value="C:chromosome"/>
    <property type="evidence" value="ECO:0007669"/>
    <property type="project" value="TreeGrafter"/>
</dbReference>
<dbReference type="Pfam" id="PF00454">
    <property type="entry name" value="PI3_PI4_kinase"/>
    <property type="match status" value="1"/>
</dbReference>
<sequence length="1885" mass="212233">MPIIFQRVRRQPLLFFVKRVLGGKHNIRDIVCLREQLMLKGFVKELGKSINSQPALRALQMASIVREGSTMVLSSQDDANSGLAQASSWVSSHFMYILVNVVQFRWQQKKSYEKVEDLRSLHLMLDFLRAAESAQYLPQIMATVSAAAAQRLDADTCVERRTLAELRYLAVGCMLKFIRLVAAVSLETLGESLASLVVSLIPILRDDTEVEDRGRCVRKAEVAIDPVLTRIGGETRSIAVSIMRFLVEGDAGRMLADYFRNVAFLFQMPVLRHVRGSLESYGVDFDCLQDSESMEADSVSKSTQSEGSIGGDSRTRLALSKQMVLRQRIDTISGLLAHEDQSVRQEVLKHLAKLLRENRKTFHTLIENESSTSAGSFLTESDEDQNATKGTVTSLIQRLLARSVRESEDIPRRLVASCLGEVGAVGEHMLNGTIMLGQEDYSGEESHKWRLKRPPWKTKPEDYELQLVTKNLVWALRAATSSADQHKVGYSIQQLLVLIQRGRVDNTTTKQHNTTTKEHQKGPMAKWLVEILSEVGVRQDVEPFWSTDFHETEVTNKKKPPFLENSSTYLSWISNWCRYMTFRSQSRQSSWSHLFNACRTALRSAAGLTVAEFLLPLLVLDRLCFGDAAEEKDIVQEMEGALKLKKTKLLMQRGEGQKIVNAVFTIIDTFQYWLERDIEDRYKRRSSERKVSDDGVESWPQDESAMRIEDLLVQIPLELQATAAERVGMNSRSLRLLEMASRAKVSEGLFGGTLSAAQSDRPRSGASMPAGTCTVECVQLMKGVLSSLDDYETLTSLAKGENSTQQPTSSKILDNIREQLAAGDFEDALQGYERGLQLRNDSVPRQVFHQGILRCLLELGQHQSVLNQVRGIISASSEKPGGNKLLPYAIQAAWRLGDWTTLSKVASEAEGSDVSDLDGRYNILLGQAILSIQKKDSTAAFRQIADCRSTVMERLAITGRDSYARSYEQIVRLRSLQELEDFARLGDRGIPSITTDVLDDWNRRLEIIAPESAVSLMNIRLAIARLANNRALEGKLFLNVGRRARKNGKFHIATTYFTKADDALDLQSCAMSDFSQLQLERAKLKYHVGESSAALRLLDLGNFEAMARMESRESQVEATRRVAAIVGIEANQMDERDAADVFVHAALKSIKWMVDDGLKAGQEILSGFRVIQRIAPKWEKGHFRYAKYVESVMKSRIALLQRRSSTHSSSGNDGGLTANQALALDRASQKYLILAVQHYAEALTLDLKHLYQALPRLLSLWFQFTSINEKVTQAQKIALTQSQRGNVNQASPSVLSSNQDQLNELIAKSAKGIAPQAFYSAIAQLISRITHAHKDTKSIVEKILARILQKFPEQAMWQFAWLVHAKDTVRRNIGLDLFSKVQESLRKGGNKNMGDLLLSSRSLFKYLHDMAQLNPNNRKKDVIVKPWHGEVPLAAFIPPVQGALTLSPSQYNQNRSSTLFTRQVPRMRTFNKTIQLMSSKARPKRIRAFAISGETSVGNTEPSAAWCKKQNSDIGEFHFLIKQEEKGDLRKDARVQDFNNVINRLIMSSSKTNQTMRSRRGLRLRTFAVTCLSEETGILEWVPNTNSLRNLISESYNPHAPSASSKRRGYKMANAADPSNRQAFEKNCQDLYFKNGNLHGAARMFEDLCLKPNPPLLWWFFVQHFPNPHQWYEARTRFTQSAASWSAVGHVIGLGDRHSENILVDTTCGEIVHVDFDCLFDKGLNLPKPEVVPFRLSSNMVDAFGPVGTDGVFSGSLKAAMSTLRNNKDTLLSVLEPFLNDPVIDWKRSRNQQQNVRGSENQDQSRSIMEAKRSLNVIEERLRGIYNLRNPNYRRVRRTDNSEQEDEELTQSMPLSVEGQVHKLIAEATSNENLVQLYVGWMPWA</sequence>
<evidence type="ECO:0000256" key="10">
    <source>
        <dbReference type="ARBA" id="ARBA00023204"/>
    </source>
</evidence>
<dbReference type="PROSITE" id="PS51189">
    <property type="entry name" value="FAT"/>
    <property type="match status" value="1"/>
</dbReference>
<evidence type="ECO:0000256" key="4">
    <source>
        <dbReference type="ARBA" id="ARBA00022527"/>
    </source>
</evidence>
<evidence type="ECO:0000256" key="6">
    <source>
        <dbReference type="ARBA" id="ARBA00022741"/>
    </source>
</evidence>
<keyword evidence="7" id="KW-0227">DNA damage</keyword>
<dbReference type="Pfam" id="PF25030">
    <property type="entry name" value="M-HEAT_ATR"/>
    <property type="match status" value="1"/>
</dbReference>
<evidence type="ECO:0000256" key="1">
    <source>
        <dbReference type="ARBA" id="ARBA00004123"/>
    </source>
</evidence>
<dbReference type="InterPro" id="IPR003151">
    <property type="entry name" value="PIK-rel_kinase_FAT"/>
</dbReference>
<keyword evidence="5" id="KW-0808">Transferase</keyword>
<gene>
    <name evidence="15" type="ORF">APAL1065_LOCUS2355</name>
    <name evidence="16" type="ORF">APAL1065_LOCUS2356</name>
</gene>
<evidence type="ECO:0000259" key="13">
    <source>
        <dbReference type="PROSITE" id="PS51189"/>
    </source>
</evidence>
<dbReference type="GO" id="GO:0004674">
    <property type="term" value="F:protein serine/threonine kinase activity"/>
    <property type="evidence" value="ECO:0007669"/>
    <property type="project" value="UniProtKB-KW"/>
</dbReference>
<accession>A0A6U2XIR4</accession>
<evidence type="ECO:0000256" key="7">
    <source>
        <dbReference type="ARBA" id="ARBA00022763"/>
    </source>
</evidence>
<keyword evidence="10" id="KW-0234">DNA repair</keyword>
<organism evidence="16">
    <name type="scientific">Entomoneis paludosa</name>
    <dbReference type="NCBI Taxonomy" id="265537"/>
    <lineage>
        <taxon>Eukaryota</taxon>
        <taxon>Sar</taxon>
        <taxon>Stramenopiles</taxon>
        <taxon>Ochrophyta</taxon>
        <taxon>Bacillariophyta</taxon>
        <taxon>Bacillariophyceae</taxon>
        <taxon>Bacillariophycidae</taxon>
        <taxon>Entomoneidaceae</taxon>
        <taxon>Entomoneis</taxon>
    </lineage>
</organism>
<keyword evidence="9" id="KW-0067">ATP-binding</keyword>
<name>A0A6U2XIR4_9STRA</name>
<keyword evidence="6" id="KW-0547">Nucleotide-binding</keyword>
<evidence type="ECO:0000259" key="12">
    <source>
        <dbReference type="PROSITE" id="PS50290"/>
    </source>
</evidence>
<dbReference type="EC" id="2.7.11.1" evidence="3"/>
<protein>
    <recommendedName>
        <fullName evidence="3">non-specific serine/threonine protein kinase</fullName>
        <ecNumber evidence="3">2.7.11.1</ecNumber>
    </recommendedName>
</protein>
<dbReference type="GO" id="GO:0005634">
    <property type="term" value="C:nucleus"/>
    <property type="evidence" value="ECO:0007669"/>
    <property type="project" value="UniProtKB-SubCell"/>
</dbReference>
<evidence type="ECO:0000313" key="16">
    <source>
        <dbReference type="EMBL" id="CAD9944518.1"/>
    </source>
</evidence>
<dbReference type="SMART" id="SM00146">
    <property type="entry name" value="PI3Kc"/>
    <property type="match status" value="1"/>
</dbReference>
<dbReference type="GO" id="GO:0000077">
    <property type="term" value="P:DNA damage checkpoint signaling"/>
    <property type="evidence" value="ECO:0007669"/>
    <property type="project" value="TreeGrafter"/>
</dbReference>
<dbReference type="GO" id="GO:0000723">
    <property type="term" value="P:telomere maintenance"/>
    <property type="evidence" value="ECO:0007669"/>
    <property type="project" value="TreeGrafter"/>
</dbReference>
<keyword evidence="8" id="KW-0418">Kinase</keyword>
<dbReference type="InterPro" id="IPR057564">
    <property type="entry name" value="HEAT_ATR"/>
</dbReference>
<evidence type="ECO:0000256" key="9">
    <source>
        <dbReference type="ARBA" id="ARBA00022840"/>
    </source>
</evidence>
<comment type="subcellular location">
    <subcellularLocation>
        <location evidence="1">Nucleus</location>
    </subcellularLocation>
</comment>
<evidence type="ECO:0000256" key="3">
    <source>
        <dbReference type="ARBA" id="ARBA00012513"/>
    </source>
</evidence>
<dbReference type="Pfam" id="PF02259">
    <property type="entry name" value="FAT"/>
    <property type="match status" value="1"/>
</dbReference>
<dbReference type="CDD" id="cd00892">
    <property type="entry name" value="PIKKc_ATR"/>
    <property type="match status" value="1"/>
</dbReference>
<dbReference type="Gene3D" id="3.30.1010.10">
    <property type="entry name" value="Phosphatidylinositol 3-kinase Catalytic Subunit, Chain A, domain 4"/>
    <property type="match status" value="1"/>
</dbReference>
<feature type="domain" description="PI3K/PI4K catalytic" evidence="12">
    <location>
        <begin position="1470"/>
        <end position="1830"/>
    </location>
</feature>
<dbReference type="Gene3D" id="1.10.1070.11">
    <property type="entry name" value="Phosphatidylinositol 3-/4-kinase, catalytic domain"/>
    <property type="match status" value="1"/>
</dbReference>
<keyword evidence="4" id="KW-0723">Serine/threonine-protein kinase</keyword>
<dbReference type="InterPro" id="IPR036940">
    <property type="entry name" value="PI3/4_kinase_cat_sf"/>
</dbReference>
<dbReference type="InterPro" id="IPR000403">
    <property type="entry name" value="PI3/4_kinase_cat_dom"/>
</dbReference>
<dbReference type="GO" id="GO:0005524">
    <property type="term" value="F:ATP binding"/>
    <property type="evidence" value="ECO:0007669"/>
    <property type="project" value="UniProtKB-KW"/>
</dbReference>
<dbReference type="InterPro" id="IPR011009">
    <property type="entry name" value="Kinase-like_dom_sf"/>
</dbReference>
<dbReference type="SUPFAM" id="SSF56112">
    <property type="entry name" value="Protein kinase-like (PK-like)"/>
    <property type="match status" value="1"/>
</dbReference>
<dbReference type="Pfam" id="PF02260">
    <property type="entry name" value="FATC"/>
    <property type="match status" value="1"/>
</dbReference>
<dbReference type="EMBL" id="HBHT01003502">
    <property type="protein sequence ID" value="CAD9944518.1"/>
    <property type="molecule type" value="Transcribed_RNA"/>
</dbReference>
<evidence type="ECO:0000256" key="2">
    <source>
        <dbReference type="ARBA" id="ARBA00010769"/>
    </source>
</evidence>
<reference evidence="16" key="1">
    <citation type="submission" date="2021-01" db="EMBL/GenBank/DDBJ databases">
        <authorList>
            <person name="Corre E."/>
            <person name="Pelletier E."/>
            <person name="Niang G."/>
            <person name="Scheremetjew M."/>
            <person name="Finn R."/>
            <person name="Kale V."/>
            <person name="Holt S."/>
            <person name="Cochrane G."/>
            <person name="Meng A."/>
            <person name="Brown T."/>
            <person name="Cohen L."/>
        </authorList>
    </citation>
    <scope>NUCLEOTIDE SEQUENCE</scope>
    <source>
        <strain evidence="16">CCMP125</strain>
    </source>
</reference>
<dbReference type="SMART" id="SM01343">
    <property type="entry name" value="FATC"/>
    <property type="match status" value="1"/>
</dbReference>
<dbReference type="EMBL" id="HBHT01003501">
    <property type="protein sequence ID" value="CAD9944514.1"/>
    <property type="molecule type" value="Transcribed_RNA"/>
</dbReference>
<dbReference type="GO" id="GO:0006281">
    <property type="term" value="P:DNA repair"/>
    <property type="evidence" value="ECO:0007669"/>
    <property type="project" value="UniProtKB-KW"/>
</dbReference>
<dbReference type="PANTHER" id="PTHR11139">
    <property type="entry name" value="ATAXIA TELANGIECTASIA MUTATED ATM -RELATED"/>
    <property type="match status" value="1"/>
</dbReference>
<dbReference type="PROSITE" id="PS50290">
    <property type="entry name" value="PI3_4_KINASE_3"/>
    <property type="match status" value="1"/>
</dbReference>
<proteinExistence type="inferred from homology"/>
<evidence type="ECO:0000256" key="8">
    <source>
        <dbReference type="ARBA" id="ARBA00022777"/>
    </source>
</evidence>
<dbReference type="InterPro" id="IPR003152">
    <property type="entry name" value="FATC_dom"/>
</dbReference>
<evidence type="ECO:0000313" key="15">
    <source>
        <dbReference type="EMBL" id="CAD9944514.1"/>
    </source>
</evidence>
<keyword evidence="11" id="KW-0539">Nucleus</keyword>
<dbReference type="PROSITE" id="PS51190">
    <property type="entry name" value="FATC"/>
    <property type="match status" value="1"/>
</dbReference>